<organism evidence="1 2">
    <name type="scientific">Vigna unguiculata</name>
    <name type="common">Cowpea</name>
    <dbReference type="NCBI Taxonomy" id="3917"/>
    <lineage>
        <taxon>Eukaryota</taxon>
        <taxon>Viridiplantae</taxon>
        <taxon>Streptophyta</taxon>
        <taxon>Embryophyta</taxon>
        <taxon>Tracheophyta</taxon>
        <taxon>Spermatophyta</taxon>
        <taxon>Magnoliopsida</taxon>
        <taxon>eudicotyledons</taxon>
        <taxon>Gunneridae</taxon>
        <taxon>Pentapetalae</taxon>
        <taxon>rosids</taxon>
        <taxon>fabids</taxon>
        <taxon>Fabales</taxon>
        <taxon>Fabaceae</taxon>
        <taxon>Papilionoideae</taxon>
        <taxon>50 kb inversion clade</taxon>
        <taxon>NPAAA clade</taxon>
        <taxon>indigoferoid/millettioid clade</taxon>
        <taxon>Phaseoleae</taxon>
        <taxon>Vigna</taxon>
    </lineage>
</organism>
<keyword evidence="2" id="KW-1185">Reference proteome</keyword>
<accession>A0A4D6NUU2</accession>
<gene>
    <name evidence="1" type="ORF">DEO72_LG11g2568</name>
</gene>
<protein>
    <submittedName>
        <fullName evidence="1">Uncharacterized protein</fullName>
    </submittedName>
</protein>
<evidence type="ECO:0000313" key="2">
    <source>
        <dbReference type="Proteomes" id="UP000501690"/>
    </source>
</evidence>
<name>A0A4D6NUU2_VIGUN</name>
<evidence type="ECO:0000313" key="1">
    <source>
        <dbReference type="EMBL" id="QCE15557.1"/>
    </source>
</evidence>
<reference evidence="1 2" key="1">
    <citation type="submission" date="2019-04" db="EMBL/GenBank/DDBJ databases">
        <title>An improved genome assembly and genetic linkage map for asparagus bean, Vigna unguiculata ssp. sesquipedialis.</title>
        <authorList>
            <person name="Xia Q."/>
            <person name="Zhang R."/>
            <person name="Dong Y."/>
        </authorList>
    </citation>
    <scope>NUCLEOTIDE SEQUENCE [LARGE SCALE GENOMIC DNA]</scope>
    <source>
        <tissue evidence="1">Leaf</tissue>
    </source>
</reference>
<dbReference type="EMBL" id="CP039355">
    <property type="protein sequence ID" value="QCE15557.1"/>
    <property type="molecule type" value="Genomic_DNA"/>
</dbReference>
<dbReference type="Proteomes" id="UP000501690">
    <property type="component" value="Linkage Group LG11"/>
</dbReference>
<sequence>MPPAQMAKLLNHRSLADHENLAHLLPSTKLMIIAKKNNRIQHSHATKRESVRSSPKEIVNKMPPAQMAKLLNHRFLADHENLAHLLPSTKLMIIARKNNHIQHSHATKRARAQKQVQEQCGISLKRDPSRLGELPARSKVKRVAWATFRAKT</sequence>
<proteinExistence type="predicted"/>
<dbReference type="AlphaFoldDB" id="A0A4D6NUU2"/>